<name>A0A372IMJ3_9BACT</name>
<dbReference type="SUPFAM" id="SSF54909">
    <property type="entry name" value="Dimeric alpha+beta barrel"/>
    <property type="match status" value="2"/>
</dbReference>
<evidence type="ECO:0000259" key="1">
    <source>
        <dbReference type="Pfam" id="PF07978"/>
    </source>
</evidence>
<dbReference type="Gene3D" id="3.30.70.100">
    <property type="match status" value="2"/>
</dbReference>
<protein>
    <submittedName>
        <fullName evidence="2">NIPSNAP family containing protein</fullName>
    </submittedName>
</protein>
<dbReference type="EMBL" id="QVQT01000004">
    <property type="protein sequence ID" value="RFU16136.1"/>
    <property type="molecule type" value="Genomic_DNA"/>
</dbReference>
<evidence type="ECO:0000313" key="3">
    <source>
        <dbReference type="Proteomes" id="UP000264702"/>
    </source>
</evidence>
<dbReference type="OrthoDB" id="113248at2"/>
<keyword evidence="3" id="KW-1185">Reference proteome</keyword>
<sequence length="266" mass="29598">MQRRQFLAASLATSALALTRDLSAQTPPAAASSREFYQLRRYQLESGPQSRLTESYFGDALIPTLSRMGMGPVGAFKVDYGPETPTFYLVIPGSSVETLATLDLRLAEDEEFLKAADPYWNAPANAPAFRRIESSLLEAFQGWPKLTPPPAAATKGKRIYQLRTYESATNRDHTRKIEMFHSGEFEIFQRSGFQQVFFGDTLIGPKMPCLTYMLSLGSPAELEPKWAAFFGDPQWKKLAADPHFSFEPTVSNVTNLLLSPLSVSQV</sequence>
<feature type="domain" description="NIPSNAP" evidence="1">
    <location>
        <begin position="160"/>
        <end position="265"/>
    </location>
</feature>
<dbReference type="InterPro" id="IPR012577">
    <property type="entry name" value="NIPSNAP"/>
</dbReference>
<dbReference type="RefSeq" id="WP_117300186.1">
    <property type="nucleotide sequence ID" value="NZ_QVQT02000004.1"/>
</dbReference>
<dbReference type="AlphaFoldDB" id="A0A372IMJ3"/>
<evidence type="ECO:0000313" key="2">
    <source>
        <dbReference type="EMBL" id="RFU16136.1"/>
    </source>
</evidence>
<proteinExistence type="predicted"/>
<dbReference type="InterPro" id="IPR011008">
    <property type="entry name" value="Dimeric_a/b-barrel"/>
</dbReference>
<accession>A0A372IMJ3</accession>
<organism evidence="2 3">
    <name type="scientific">Paracidobacterium acidisoli</name>
    <dbReference type="NCBI Taxonomy" id="2303751"/>
    <lineage>
        <taxon>Bacteria</taxon>
        <taxon>Pseudomonadati</taxon>
        <taxon>Acidobacteriota</taxon>
        <taxon>Terriglobia</taxon>
        <taxon>Terriglobales</taxon>
        <taxon>Acidobacteriaceae</taxon>
        <taxon>Paracidobacterium</taxon>
    </lineage>
</organism>
<reference evidence="2 3" key="1">
    <citation type="submission" date="2018-08" db="EMBL/GenBank/DDBJ databases">
        <title>Acidipila sp. 4G-K13, an acidobacterium isolated from forest soil.</title>
        <authorList>
            <person name="Gao Z.-H."/>
            <person name="Qiu L.-H."/>
        </authorList>
    </citation>
    <scope>NUCLEOTIDE SEQUENCE [LARGE SCALE GENOMIC DNA]</scope>
    <source>
        <strain evidence="2 3">4G-K13</strain>
    </source>
</reference>
<dbReference type="Pfam" id="PF07978">
    <property type="entry name" value="NIPSNAP"/>
    <property type="match status" value="1"/>
</dbReference>
<gene>
    <name evidence="2" type="ORF">D0Y96_12005</name>
</gene>
<comment type="caution">
    <text evidence="2">The sequence shown here is derived from an EMBL/GenBank/DDBJ whole genome shotgun (WGS) entry which is preliminary data.</text>
</comment>
<dbReference type="Proteomes" id="UP000264702">
    <property type="component" value="Unassembled WGS sequence"/>
</dbReference>